<dbReference type="Gene3D" id="2.160.20.10">
    <property type="entry name" value="Single-stranded right-handed beta-helix, Pectin lyase-like"/>
    <property type="match status" value="2"/>
</dbReference>
<dbReference type="PANTHER" id="PTHR47582">
    <property type="entry name" value="P450, PUTATIVE (EUROFUNG)-RELATED"/>
    <property type="match status" value="1"/>
</dbReference>
<dbReference type="PANTHER" id="PTHR47582:SF1">
    <property type="entry name" value="P450, PUTATIVE (EUROFUNG)-RELATED"/>
    <property type="match status" value="1"/>
</dbReference>
<dbReference type="SUPFAM" id="SSF51126">
    <property type="entry name" value="Pectin lyase-like"/>
    <property type="match status" value="1"/>
</dbReference>
<dbReference type="InterPro" id="IPR053007">
    <property type="entry name" value="CYP450_monoxygenase_sec-met"/>
</dbReference>
<dbReference type="InterPro" id="IPR011050">
    <property type="entry name" value="Pectin_lyase_fold/virulence"/>
</dbReference>
<dbReference type="GO" id="GO:0004497">
    <property type="term" value="F:monooxygenase activity"/>
    <property type="evidence" value="ECO:0007669"/>
    <property type="project" value="InterPro"/>
</dbReference>
<dbReference type="Proteomes" id="UP001283341">
    <property type="component" value="Unassembled WGS sequence"/>
</dbReference>
<dbReference type="GO" id="GO:0005506">
    <property type="term" value="F:iron ion binding"/>
    <property type="evidence" value="ECO:0007669"/>
    <property type="project" value="InterPro"/>
</dbReference>
<dbReference type="EMBL" id="JAUEDM010000002">
    <property type="protein sequence ID" value="KAK3325001.1"/>
    <property type="molecule type" value="Genomic_DNA"/>
</dbReference>
<accession>A0AAE0IH60</accession>
<comment type="caution">
    <text evidence="2">The sequence shown here is derived from an EMBL/GenBank/DDBJ whole genome shotgun (WGS) entry which is preliminary data.</text>
</comment>
<dbReference type="InterPro" id="IPR012334">
    <property type="entry name" value="Pectin_lyas_fold"/>
</dbReference>
<feature type="domain" description="Rhamnogalacturonase A/B/Epimerase-like pectate lyase" evidence="1">
    <location>
        <begin position="3"/>
        <end position="44"/>
    </location>
</feature>
<dbReference type="SUPFAM" id="SSF48264">
    <property type="entry name" value="Cytochrome P450"/>
    <property type="match status" value="1"/>
</dbReference>
<gene>
    <name evidence="2" type="ORF">B0H66DRAFT_587854</name>
</gene>
<reference evidence="2" key="2">
    <citation type="submission" date="2023-06" db="EMBL/GenBank/DDBJ databases">
        <authorList>
            <consortium name="Lawrence Berkeley National Laboratory"/>
            <person name="Haridas S."/>
            <person name="Hensen N."/>
            <person name="Bonometti L."/>
            <person name="Westerberg I."/>
            <person name="Brannstrom I.O."/>
            <person name="Guillou S."/>
            <person name="Cros-Aarteil S."/>
            <person name="Calhoun S."/>
            <person name="Kuo A."/>
            <person name="Mondo S."/>
            <person name="Pangilinan J."/>
            <person name="Riley R."/>
            <person name="Labutti K."/>
            <person name="Andreopoulos B."/>
            <person name="Lipzen A."/>
            <person name="Chen C."/>
            <person name="Yanf M."/>
            <person name="Daum C."/>
            <person name="Ng V."/>
            <person name="Clum A."/>
            <person name="Steindorff A."/>
            <person name="Ohm R."/>
            <person name="Martin F."/>
            <person name="Silar P."/>
            <person name="Natvig D."/>
            <person name="Lalanne C."/>
            <person name="Gautier V."/>
            <person name="Ament-Velasquez S.L."/>
            <person name="Kruys A."/>
            <person name="Hutchinson M.I."/>
            <person name="Powell A.J."/>
            <person name="Barry K."/>
            <person name="Miller A.N."/>
            <person name="Grigoriev I.V."/>
            <person name="Debuchy R."/>
            <person name="Gladieux P."/>
            <person name="Thoren M.H."/>
            <person name="Johannesson H."/>
        </authorList>
    </citation>
    <scope>NUCLEOTIDE SEQUENCE</scope>
    <source>
        <strain evidence="2">CBS 118394</strain>
    </source>
</reference>
<feature type="domain" description="Rhamnogalacturonase A/B/Epimerase-like pectate lyase" evidence="1">
    <location>
        <begin position="199"/>
        <end position="238"/>
    </location>
</feature>
<keyword evidence="3" id="KW-1185">Reference proteome</keyword>
<dbReference type="Gene3D" id="1.10.630.10">
    <property type="entry name" value="Cytochrome P450"/>
    <property type="match status" value="1"/>
</dbReference>
<evidence type="ECO:0000313" key="3">
    <source>
        <dbReference type="Proteomes" id="UP001283341"/>
    </source>
</evidence>
<proteinExistence type="predicted"/>
<evidence type="ECO:0000259" key="1">
    <source>
        <dbReference type="Pfam" id="PF12708"/>
    </source>
</evidence>
<name>A0AAE0IH60_9PEZI</name>
<protein>
    <recommendedName>
        <fullName evidence="1">Rhamnogalacturonase A/B/Epimerase-like pectate lyase domain-containing protein</fullName>
    </recommendedName>
</protein>
<dbReference type="InterPro" id="IPR036396">
    <property type="entry name" value="Cyt_P450_sf"/>
</dbReference>
<sequence length="605" mass="65202">MKEGNTQIGLFIENGSGGFIGDLSFEGGQSGMRCGNQQFTSRDLIPKLQKRHHHAVGLGLRDVVINSTTGDFAGGSITVLDSKFSNVKTGILVSQVPQKSKHQANVSLLNVQYESVGTMVSSSFSNATMSGGTGSVDSWFIGNTYTDGEAQRGSWSNGKSGGATKIPADLLYSGPASGGYFARSKQQYSGSTGWIAPTAKGDGVTDDTAALHLAFTLASEQGKAVFLPIGSYIVTDTLDTAVVGYLGARKMFDHDPREPPLAPQSTPMIGHMIGMQANHLPDFHHVSTEAEDSYHTMRVALKPGPELDDMNRVMIQEIVRALNRAGTRIPSRPPPPRSAYGPMNPYNDKTVADAFWEFEAGLMTVLIGFLSSLTARKPIAARDKLAETFEAYYKAGGLEQASVLAKKQYQAEVDNKVPLQDIARFEVGGSVAILVNTSPAAFWTLFFLYVRPGLLADVRVGFDACVERTGDNINTINISNLKERCPLLLSSYKDTLRHRSMGTSVREVIEDTLLDGRWLPKKGTMLQMPLDNGSWEPPTTANTYVAAIVVKPDHDVHVSITKRPAPGGDGGDKVKTTWAVSLNGSEKSFAMVTEDVAVAAENETE</sequence>
<dbReference type="Pfam" id="PF12708">
    <property type="entry name" value="Pect-lyase_RHGA_epim"/>
    <property type="match status" value="2"/>
</dbReference>
<dbReference type="InterPro" id="IPR024535">
    <property type="entry name" value="RHGA/B-epi-like_pectate_lyase"/>
</dbReference>
<evidence type="ECO:0000313" key="2">
    <source>
        <dbReference type="EMBL" id="KAK3325001.1"/>
    </source>
</evidence>
<reference evidence="2" key="1">
    <citation type="journal article" date="2023" name="Mol. Phylogenet. Evol.">
        <title>Genome-scale phylogeny and comparative genomics of the fungal order Sordariales.</title>
        <authorList>
            <person name="Hensen N."/>
            <person name="Bonometti L."/>
            <person name="Westerberg I."/>
            <person name="Brannstrom I.O."/>
            <person name="Guillou S."/>
            <person name="Cros-Aarteil S."/>
            <person name="Calhoun S."/>
            <person name="Haridas S."/>
            <person name="Kuo A."/>
            <person name="Mondo S."/>
            <person name="Pangilinan J."/>
            <person name="Riley R."/>
            <person name="LaButti K."/>
            <person name="Andreopoulos B."/>
            <person name="Lipzen A."/>
            <person name="Chen C."/>
            <person name="Yan M."/>
            <person name="Daum C."/>
            <person name="Ng V."/>
            <person name="Clum A."/>
            <person name="Steindorff A."/>
            <person name="Ohm R.A."/>
            <person name="Martin F."/>
            <person name="Silar P."/>
            <person name="Natvig D.O."/>
            <person name="Lalanne C."/>
            <person name="Gautier V."/>
            <person name="Ament-Velasquez S.L."/>
            <person name="Kruys A."/>
            <person name="Hutchinson M.I."/>
            <person name="Powell A.J."/>
            <person name="Barry K."/>
            <person name="Miller A.N."/>
            <person name="Grigoriev I.V."/>
            <person name="Debuchy R."/>
            <person name="Gladieux P."/>
            <person name="Hiltunen Thoren M."/>
            <person name="Johannesson H."/>
        </authorList>
    </citation>
    <scope>NUCLEOTIDE SEQUENCE</scope>
    <source>
        <strain evidence="2">CBS 118394</strain>
    </source>
</reference>
<dbReference type="GO" id="GO:0016705">
    <property type="term" value="F:oxidoreductase activity, acting on paired donors, with incorporation or reduction of molecular oxygen"/>
    <property type="evidence" value="ECO:0007669"/>
    <property type="project" value="InterPro"/>
</dbReference>
<organism evidence="2 3">
    <name type="scientific">Apodospora peruviana</name>
    <dbReference type="NCBI Taxonomy" id="516989"/>
    <lineage>
        <taxon>Eukaryota</taxon>
        <taxon>Fungi</taxon>
        <taxon>Dikarya</taxon>
        <taxon>Ascomycota</taxon>
        <taxon>Pezizomycotina</taxon>
        <taxon>Sordariomycetes</taxon>
        <taxon>Sordariomycetidae</taxon>
        <taxon>Sordariales</taxon>
        <taxon>Lasiosphaeriaceae</taxon>
        <taxon>Apodospora</taxon>
    </lineage>
</organism>
<dbReference type="AlphaFoldDB" id="A0AAE0IH60"/>
<dbReference type="GO" id="GO:0020037">
    <property type="term" value="F:heme binding"/>
    <property type="evidence" value="ECO:0007669"/>
    <property type="project" value="InterPro"/>
</dbReference>